<name>A0ABV8AG77_9FLAO</name>
<organism evidence="2 3">
    <name type="scientific">Winogradskyella maritima</name>
    <dbReference type="NCBI Taxonomy" id="1517766"/>
    <lineage>
        <taxon>Bacteria</taxon>
        <taxon>Pseudomonadati</taxon>
        <taxon>Bacteroidota</taxon>
        <taxon>Flavobacteriia</taxon>
        <taxon>Flavobacteriales</taxon>
        <taxon>Flavobacteriaceae</taxon>
        <taxon>Winogradskyella</taxon>
    </lineage>
</organism>
<gene>
    <name evidence="2" type="ORF">ACFOSX_06625</name>
</gene>
<feature type="transmembrane region" description="Helical" evidence="1">
    <location>
        <begin position="69"/>
        <end position="91"/>
    </location>
</feature>
<keyword evidence="1" id="KW-0472">Membrane</keyword>
<dbReference type="EMBL" id="JBHSAT010000004">
    <property type="protein sequence ID" value="MFC3876903.1"/>
    <property type="molecule type" value="Genomic_DNA"/>
</dbReference>
<protein>
    <submittedName>
        <fullName evidence="2">Uncharacterized protein</fullName>
    </submittedName>
</protein>
<keyword evidence="1" id="KW-1133">Transmembrane helix</keyword>
<accession>A0ABV8AG77</accession>
<dbReference type="Proteomes" id="UP001595812">
    <property type="component" value="Unassembled WGS sequence"/>
</dbReference>
<evidence type="ECO:0000256" key="1">
    <source>
        <dbReference type="SAM" id="Phobius"/>
    </source>
</evidence>
<evidence type="ECO:0000313" key="2">
    <source>
        <dbReference type="EMBL" id="MFC3876903.1"/>
    </source>
</evidence>
<comment type="caution">
    <text evidence="2">The sequence shown here is derived from an EMBL/GenBank/DDBJ whole genome shotgun (WGS) entry which is preliminary data.</text>
</comment>
<proteinExistence type="predicted"/>
<keyword evidence="1" id="KW-0812">Transmembrane</keyword>
<dbReference type="RefSeq" id="WP_386098247.1">
    <property type="nucleotide sequence ID" value="NZ_JBHSAT010000004.1"/>
</dbReference>
<reference evidence="3" key="1">
    <citation type="journal article" date="2019" name="Int. J. Syst. Evol. Microbiol.">
        <title>The Global Catalogue of Microorganisms (GCM) 10K type strain sequencing project: providing services to taxonomists for standard genome sequencing and annotation.</title>
        <authorList>
            <consortium name="The Broad Institute Genomics Platform"/>
            <consortium name="The Broad Institute Genome Sequencing Center for Infectious Disease"/>
            <person name="Wu L."/>
            <person name="Ma J."/>
        </authorList>
    </citation>
    <scope>NUCLEOTIDE SEQUENCE [LARGE SCALE GENOMIC DNA]</scope>
    <source>
        <strain evidence="3">CECT 8979</strain>
    </source>
</reference>
<evidence type="ECO:0000313" key="3">
    <source>
        <dbReference type="Proteomes" id="UP001595812"/>
    </source>
</evidence>
<keyword evidence="3" id="KW-1185">Reference proteome</keyword>
<sequence>MGFGGSAQAMITAIKNNEKMRRAKRERFKSLGKGDYKGFSKKTEYDLPQASEKQLHAIRKRMQRERKFWWIKVSVLTLIGFLALVTAILILT</sequence>